<comment type="miscellaneous">
    <text evidence="7">In eukaryotes there are cytoplasmic, mitochondrial and chloroplastic isozymes.</text>
</comment>
<dbReference type="GO" id="GO:0004069">
    <property type="term" value="F:L-aspartate:2-oxoglutarate aminotransferase activity"/>
    <property type="evidence" value="ECO:0007669"/>
    <property type="project" value="UniProtKB-EC"/>
</dbReference>
<dbReference type="PANTHER" id="PTHR11879">
    <property type="entry name" value="ASPARTATE AMINOTRANSFERASE"/>
    <property type="match status" value="1"/>
</dbReference>
<dbReference type="Gene3D" id="3.40.640.10">
    <property type="entry name" value="Type I PLP-dependent aspartate aminotransferase-like (Major domain)"/>
    <property type="match status" value="1"/>
</dbReference>
<dbReference type="InterPro" id="IPR015422">
    <property type="entry name" value="PyrdxlP-dep_Trfase_small"/>
</dbReference>
<dbReference type="KEGG" id="cten:18248804"/>
<dbReference type="InterPro" id="IPR015424">
    <property type="entry name" value="PyrdxlP-dep_Trfase"/>
</dbReference>
<dbReference type="GO" id="GO:0005829">
    <property type="term" value="C:cytosol"/>
    <property type="evidence" value="ECO:0007669"/>
    <property type="project" value="TreeGrafter"/>
</dbReference>
<evidence type="ECO:0000256" key="7">
    <source>
        <dbReference type="RuleBase" id="RU000480"/>
    </source>
</evidence>
<evidence type="ECO:0000256" key="5">
    <source>
        <dbReference type="ARBA" id="ARBA00022679"/>
    </source>
</evidence>
<dbReference type="InterPro" id="IPR015421">
    <property type="entry name" value="PyrdxlP-dep_Trfase_major"/>
</dbReference>
<dbReference type="InterPro" id="IPR004839">
    <property type="entry name" value="Aminotransferase_I/II_large"/>
</dbReference>
<evidence type="ECO:0000256" key="4">
    <source>
        <dbReference type="ARBA" id="ARBA00022576"/>
    </source>
</evidence>
<feature type="domain" description="Aminotransferase class I/classII large" evidence="8">
    <location>
        <begin position="29"/>
        <end position="394"/>
    </location>
</feature>
<dbReference type="PANTHER" id="PTHR11879:SF55">
    <property type="entry name" value="GLUTAMATE OXALOACETATE TRANSAMINASE 1, ISOFORM B"/>
    <property type="match status" value="1"/>
</dbReference>
<evidence type="ECO:0000256" key="3">
    <source>
        <dbReference type="ARBA" id="ARBA00011738"/>
    </source>
</evidence>
<dbReference type="CDD" id="cd00609">
    <property type="entry name" value="AAT_like"/>
    <property type="match status" value="1"/>
</dbReference>
<organism evidence="10">
    <name type="scientific">Candida tenuis (strain ATCC 10573 / BCRC 21748 / CBS 615 / JCM 9827 / NBRC 10315 / NRRL Y-1498 / VKM Y-70)</name>
    <name type="common">Yeast</name>
    <name type="synonym">Yamadazyma tenuis</name>
    <dbReference type="NCBI Taxonomy" id="590646"/>
    <lineage>
        <taxon>Eukaryota</taxon>
        <taxon>Fungi</taxon>
        <taxon>Dikarya</taxon>
        <taxon>Ascomycota</taxon>
        <taxon>Saccharomycotina</taxon>
        <taxon>Pichiomycetes</taxon>
        <taxon>Debaryomycetaceae</taxon>
        <taxon>Yamadazyma</taxon>
    </lineage>
</organism>
<comment type="subunit">
    <text evidence="3 7">Homodimer.</text>
</comment>
<dbReference type="GO" id="GO:0006532">
    <property type="term" value="P:aspartate biosynthetic process"/>
    <property type="evidence" value="ECO:0007669"/>
    <property type="project" value="TreeGrafter"/>
</dbReference>
<dbReference type="PROSITE" id="PS00105">
    <property type="entry name" value="AA_TRANSFER_CLASS_1"/>
    <property type="match status" value="1"/>
</dbReference>
<name>G3B0T3_CANTC</name>
<dbReference type="InterPro" id="IPR000796">
    <property type="entry name" value="Asp_trans"/>
</dbReference>
<dbReference type="GO" id="GO:0030170">
    <property type="term" value="F:pyridoxal phosphate binding"/>
    <property type="evidence" value="ECO:0007669"/>
    <property type="project" value="InterPro"/>
</dbReference>
<evidence type="ECO:0000256" key="2">
    <source>
        <dbReference type="ARBA" id="ARBA00007441"/>
    </source>
</evidence>
<keyword evidence="10" id="KW-1185">Reference proteome</keyword>
<evidence type="ECO:0000256" key="1">
    <source>
        <dbReference type="ARBA" id="ARBA00001933"/>
    </source>
</evidence>
<dbReference type="HOGENOM" id="CLU_032440_0_1_1"/>
<keyword evidence="4 7" id="KW-0032">Aminotransferase</keyword>
<dbReference type="SUPFAM" id="SSF53383">
    <property type="entry name" value="PLP-dependent transferases"/>
    <property type="match status" value="1"/>
</dbReference>
<dbReference type="Gene3D" id="3.90.1150.10">
    <property type="entry name" value="Aspartate Aminotransferase, domain 1"/>
    <property type="match status" value="1"/>
</dbReference>
<dbReference type="EC" id="2.6.1.1" evidence="7"/>
<dbReference type="GeneID" id="18248804"/>
<dbReference type="RefSeq" id="XP_006685602.1">
    <property type="nucleotide sequence ID" value="XM_006685539.1"/>
</dbReference>
<proteinExistence type="inferred from homology"/>
<dbReference type="OrthoDB" id="6752799at2759"/>
<comment type="similarity">
    <text evidence="2">Belongs to the class-I pyridoxal-phosphate-dependent aminotransferase family.</text>
</comment>
<comment type="cofactor">
    <cofactor evidence="1">
        <name>pyridoxal 5'-phosphate</name>
        <dbReference type="ChEBI" id="CHEBI:597326"/>
    </cofactor>
</comment>
<dbReference type="STRING" id="590646.G3B0T3"/>
<sequence length="400" mass="44485">MSKFSHLELQPADEFNDLRIKLANDSDPNKIDVSAGVYRGEDGDSFTLPVVRKAKHLYHEENYGHDYTFCLGLPEFVQNAAKVAVGETAVSKKLVASCQTIGGTGACHLGALFLSQSSGYKNFYLGIPAWPNYFPLIKQAGGTVTTYSYYDTDNKCVDFDAMVTQLNTAPAKSVFILQLCCHNPTAADLTIEQWSQVAEIMKKRDLIPFFDAAYQGFASGSTETDGLPIQKFIELGCEVIVCQSFSKNLGLYGERLGCLHVVVSDASNTPLVSDQLRYLFRAECSSSPAYGARLMALITKSDELFAQWKKDLQDVSVRLRTIRDTVYKLITEKYKTPGTWEHVKTQRGLFWYSGLTEAQSKKLLEEYHVFLPKNGRVNVAGLNDNNIDAFCAAFDAVVRN</sequence>
<dbReference type="PRINTS" id="PR00799">
    <property type="entry name" value="TRANSAMINASE"/>
</dbReference>
<evidence type="ECO:0000313" key="10">
    <source>
        <dbReference type="Proteomes" id="UP000000707"/>
    </source>
</evidence>
<accession>G3B0T3</accession>
<gene>
    <name evidence="9" type="ORF">CANTEDRAFT_120801</name>
</gene>
<dbReference type="EMBL" id="GL996515">
    <property type="protein sequence ID" value="EGV64796.1"/>
    <property type="molecule type" value="Genomic_DNA"/>
</dbReference>
<dbReference type="InterPro" id="IPR004838">
    <property type="entry name" value="NHTrfase_class1_PyrdxlP-BS"/>
</dbReference>
<comment type="catalytic activity">
    <reaction evidence="7">
        <text>L-aspartate + 2-oxoglutarate = oxaloacetate + L-glutamate</text>
        <dbReference type="Rhea" id="RHEA:21824"/>
        <dbReference type="ChEBI" id="CHEBI:16452"/>
        <dbReference type="ChEBI" id="CHEBI:16810"/>
        <dbReference type="ChEBI" id="CHEBI:29985"/>
        <dbReference type="ChEBI" id="CHEBI:29991"/>
        <dbReference type="EC" id="2.6.1.1"/>
    </reaction>
</comment>
<dbReference type="eggNOG" id="KOG1412">
    <property type="taxonomic scope" value="Eukaryota"/>
</dbReference>
<dbReference type="AlphaFoldDB" id="G3B0T3"/>
<protein>
    <recommendedName>
        <fullName evidence="7">Aspartate aminotransferase</fullName>
        <ecNumber evidence="7">2.6.1.1</ecNumber>
    </recommendedName>
</protein>
<evidence type="ECO:0000256" key="6">
    <source>
        <dbReference type="ARBA" id="ARBA00022898"/>
    </source>
</evidence>
<evidence type="ECO:0000313" key="9">
    <source>
        <dbReference type="EMBL" id="EGV64796.1"/>
    </source>
</evidence>
<keyword evidence="6" id="KW-0663">Pyridoxal phosphate</keyword>
<evidence type="ECO:0000259" key="8">
    <source>
        <dbReference type="Pfam" id="PF00155"/>
    </source>
</evidence>
<dbReference type="Pfam" id="PF00155">
    <property type="entry name" value="Aminotran_1_2"/>
    <property type="match status" value="1"/>
</dbReference>
<dbReference type="Proteomes" id="UP000000707">
    <property type="component" value="Unassembled WGS sequence"/>
</dbReference>
<keyword evidence="5 7" id="KW-0808">Transferase</keyword>
<reference evidence="9 10" key="1">
    <citation type="journal article" date="2011" name="Proc. Natl. Acad. Sci. U.S.A.">
        <title>Comparative genomics of xylose-fermenting fungi for enhanced biofuel production.</title>
        <authorList>
            <person name="Wohlbach D.J."/>
            <person name="Kuo A."/>
            <person name="Sato T.K."/>
            <person name="Potts K.M."/>
            <person name="Salamov A.A."/>
            <person name="LaButti K.M."/>
            <person name="Sun H."/>
            <person name="Clum A."/>
            <person name="Pangilinan J.L."/>
            <person name="Lindquist E.A."/>
            <person name="Lucas S."/>
            <person name="Lapidus A."/>
            <person name="Jin M."/>
            <person name="Gunawan C."/>
            <person name="Balan V."/>
            <person name="Dale B.E."/>
            <person name="Jeffries T.W."/>
            <person name="Zinkel R."/>
            <person name="Barry K.W."/>
            <person name="Grigoriev I.V."/>
            <person name="Gasch A.P."/>
        </authorList>
    </citation>
    <scope>NUCLEOTIDE SEQUENCE [LARGE SCALE GENOMIC DNA]</scope>
    <source>
        <strain evidence="10">ATCC 10573 / BCRC 21748 / CBS 615 / JCM 9827 / NBRC 10315 / NRRL Y-1498 / VKM Y-70</strain>
    </source>
</reference>